<evidence type="ECO:0000313" key="1">
    <source>
        <dbReference type="EMBL" id="KKN14312.1"/>
    </source>
</evidence>
<dbReference type="EMBL" id="LAZR01003829">
    <property type="protein sequence ID" value="KKN14312.1"/>
    <property type="molecule type" value="Genomic_DNA"/>
</dbReference>
<name>A0A0F9NQL7_9ZZZZ</name>
<reference evidence="1" key="1">
    <citation type="journal article" date="2015" name="Nature">
        <title>Complex archaea that bridge the gap between prokaryotes and eukaryotes.</title>
        <authorList>
            <person name="Spang A."/>
            <person name="Saw J.H."/>
            <person name="Jorgensen S.L."/>
            <person name="Zaremba-Niedzwiedzka K."/>
            <person name="Martijn J."/>
            <person name="Lind A.E."/>
            <person name="van Eijk R."/>
            <person name="Schleper C."/>
            <person name="Guy L."/>
            <person name="Ettema T.J."/>
        </authorList>
    </citation>
    <scope>NUCLEOTIDE SEQUENCE</scope>
</reference>
<organism evidence="1">
    <name type="scientific">marine sediment metagenome</name>
    <dbReference type="NCBI Taxonomy" id="412755"/>
    <lineage>
        <taxon>unclassified sequences</taxon>
        <taxon>metagenomes</taxon>
        <taxon>ecological metagenomes</taxon>
    </lineage>
</organism>
<proteinExistence type="predicted"/>
<comment type="caution">
    <text evidence="1">The sequence shown here is derived from an EMBL/GenBank/DDBJ whole genome shotgun (WGS) entry which is preliminary data.</text>
</comment>
<protein>
    <submittedName>
        <fullName evidence="1">Uncharacterized protein</fullName>
    </submittedName>
</protein>
<sequence length="61" mass="6573">MSKEKLTEIAGEYLADILEQSGTILYSSQETLKLGNVYLLGLNPVGVGSDPLIKSIDTMLT</sequence>
<gene>
    <name evidence="1" type="ORF">LCGC14_0997340</name>
</gene>
<accession>A0A0F9NQL7</accession>
<dbReference type="AlphaFoldDB" id="A0A0F9NQL7"/>